<proteinExistence type="predicted"/>
<evidence type="ECO:0000313" key="3">
    <source>
        <dbReference type="EMBL" id="CAG8422106.1"/>
    </source>
</evidence>
<sequence length="260" mass="28635">MLLPSAIPCDVRRSSRSTPSRLLATPPPSDAAYPASNGLLGTCRALQSLLSESPTPSPGRSNSKRLQSPLPINTPRRSPRSHKAARPVSPRQTPPPRTAALTPPPPPSAPARGANKRFRDVEEEEDSDMEMSRDRFATPKRRRHVPYELPLGLAPTDFYSLHSPPVTQSPPSPARRMAFQFGPAIDPDAPLPSVEVTEEPSLVQSAWTTEEDKHLIKMVLEKANLSQAQWDECARQMGRTHVGSRWQSLVGEGRVGMRRQ</sequence>
<feature type="domain" description="Myb-like" evidence="2">
    <location>
        <begin position="199"/>
        <end position="250"/>
    </location>
</feature>
<gene>
    <name evidence="3" type="ORF">PSALAMII_LOCUS9863</name>
</gene>
<dbReference type="InterPro" id="IPR001005">
    <property type="entry name" value="SANT/Myb"/>
</dbReference>
<evidence type="ECO:0000256" key="1">
    <source>
        <dbReference type="SAM" id="MobiDB-lite"/>
    </source>
</evidence>
<feature type="compositionally biased region" description="Pro residues" evidence="1">
    <location>
        <begin position="92"/>
        <end position="109"/>
    </location>
</feature>
<dbReference type="AlphaFoldDB" id="A0A9W4JZM8"/>
<protein>
    <recommendedName>
        <fullName evidence="2">Myb-like domain-containing protein</fullName>
    </recommendedName>
</protein>
<dbReference type="Proteomes" id="UP001152592">
    <property type="component" value="Unassembled WGS sequence"/>
</dbReference>
<evidence type="ECO:0000313" key="4">
    <source>
        <dbReference type="Proteomes" id="UP001152592"/>
    </source>
</evidence>
<comment type="caution">
    <text evidence="3">The sequence shown here is derived from an EMBL/GenBank/DDBJ whole genome shotgun (WGS) entry which is preliminary data.</text>
</comment>
<feature type="region of interest" description="Disordered" evidence="1">
    <location>
        <begin position="1"/>
        <end position="137"/>
    </location>
</feature>
<evidence type="ECO:0000259" key="2">
    <source>
        <dbReference type="PROSITE" id="PS50090"/>
    </source>
</evidence>
<dbReference type="PROSITE" id="PS50090">
    <property type="entry name" value="MYB_LIKE"/>
    <property type="match status" value="1"/>
</dbReference>
<dbReference type="EMBL" id="CAJVPD010000282">
    <property type="protein sequence ID" value="CAG8422106.1"/>
    <property type="molecule type" value="Genomic_DNA"/>
</dbReference>
<organism evidence="3 4">
    <name type="scientific">Penicillium salamii</name>
    <dbReference type="NCBI Taxonomy" id="1612424"/>
    <lineage>
        <taxon>Eukaryota</taxon>
        <taxon>Fungi</taxon>
        <taxon>Dikarya</taxon>
        <taxon>Ascomycota</taxon>
        <taxon>Pezizomycotina</taxon>
        <taxon>Eurotiomycetes</taxon>
        <taxon>Eurotiomycetidae</taxon>
        <taxon>Eurotiales</taxon>
        <taxon>Aspergillaceae</taxon>
        <taxon>Penicillium</taxon>
    </lineage>
</organism>
<feature type="compositionally biased region" description="Polar residues" evidence="1">
    <location>
        <begin position="48"/>
        <end position="66"/>
    </location>
</feature>
<accession>A0A9W4JZM8</accession>
<dbReference type="OrthoDB" id="4755622at2759"/>
<name>A0A9W4JZM8_9EURO</name>
<reference evidence="3" key="1">
    <citation type="submission" date="2021-07" db="EMBL/GenBank/DDBJ databases">
        <authorList>
            <person name="Branca A.L. A."/>
        </authorList>
    </citation>
    <scope>NUCLEOTIDE SEQUENCE</scope>
</reference>